<feature type="region of interest" description="Disordered" evidence="1">
    <location>
        <begin position="194"/>
        <end position="216"/>
    </location>
</feature>
<comment type="caution">
    <text evidence="2">The sequence shown here is derived from an EMBL/GenBank/DDBJ whole genome shotgun (WGS) entry which is preliminary data.</text>
</comment>
<reference evidence="2 3" key="1">
    <citation type="submission" date="2018-08" db="EMBL/GenBank/DDBJ databases">
        <title>Aphanomyces genome sequencing and annotation.</title>
        <authorList>
            <person name="Minardi D."/>
            <person name="Oidtmann B."/>
            <person name="Van Der Giezen M."/>
            <person name="Studholme D.J."/>
        </authorList>
    </citation>
    <scope>NUCLEOTIDE SEQUENCE [LARGE SCALE GENOMIC DNA]</scope>
    <source>
        <strain evidence="2 3">Yx</strain>
    </source>
</reference>
<proteinExistence type="predicted"/>
<evidence type="ECO:0000256" key="1">
    <source>
        <dbReference type="SAM" id="MobiDB-lite"/>
    </source>
</evidence>
<gene>
    <name evidence="2" type="ORF">DYB25_009263</name>
</gene>
<dbReference type="Proteomes" id="UP000266239">
    <property type="component" value="Unassembled WGS sequence"/>
</dbReference>
<dbReference type="AlphaFoldDB" id="A0A396ZS12"/>
<protein>
    <submittedName>
        <fullName evidence="2">Uncharacterized protein</fullName>
    </submittedName>
</protein>
<evidence type="ECO:0000313" key="2">
    <source>
        <dbReference type="EMBL" id="RHX96933.1"/>
    </source>
</evidence>
<evidence type="ECO:0000313" key="3">
    <source>
        <dbReference type="Proteomes" id="UP000266239"/>
    </source>
</evidence>
<organism evidence="2 3">
    <name type="scientific">Aphanomyces astaci</name>
    <name type="common">Crayfish plague agent</name>
    <dbReference type="NCBI Taxonomy" id="112090"/>
    <lineage>
        <taxon>Eukaryota</taxon>
        <taxon>Sar</taxon>
        <taxon>Stramenopiles</taxon>
        <taxon>Oomycota</taxon>
        <taxon>Saprolegniomycetes</taxon>
        <taxon>Saprolegniales</taxon>
        <taxon>Verrucalvaceae</taxon>
        <taxon>Aphanomyces</taxon>
    </lineage>
</organism>
<dbReference type="EMBL" id="QUTA01013057">
    <property type="protein sequence ID" value="RHX96933.1"/>
    <property type="molecule type" value="Genomic_DNA"/>
</dbReference>
<sequence length="216" mass="24795">MAHLRSVWYQLTDERGNTYKAKNNAVAQEKVMIASDCYIADFEDAVLANYADPDLEKIPCLWLLCTYTNAAAYTANKSPLARVLQLQENVGTKDDVLAVVIPDDVGQRPPFAQAHVDVAQLCENILRNQVEAERRRVESEKVAWMEVKRQLNMIELKQDGTYYWQRDCELQIWSAMKRQSRRLEAVEAVMTSKARSTTNARVGEEDQAIEDDQHHY</sequence>
<accession>A0A396ZS12</accession>
<name>A0A396ZS12_APHAT</name>